<dbReference type="EMBL" id="LGVV01000064">
    <property type="protein sequence ID" value="KNX40176.1"/>
    <property type="molecule type" value="Genomic_DNA"/>
</dbReference>
<sequence length="202" mass="22478">MTPTEFNASLAGVMSVERTEIATVDRALAKHGLRQLARGRYRPDISLREGVQLICAWAAAKSLTLAADDVQRLERCIPQVTTASDYEYTGHKNSRFPELFGREEFELEGVNFLDVTSMLASQLAAEQFPANRVWISLEKGGVPGIEYDADFTTQYLRFSCFPKTFSLKQKTVSKPESAINVKVTTSINGAVLKWIHEVTEGV</sequence>
<organism evidence="1 2">
    <name type="scientific">Roseovarius tolerans</name>
    <dbReference type="NCBI Taxonomy" id="74031"/>
    <lineage>
        <taxon>Bacteria</taxon>
        <taxon>Pseudomonadati</taxon>
        <taxon>Pseudomonadota</taxon>
        <taxon>Alphaproteobacteria</taxon>
        <taxon>Rhodobacterales</taxon>
        <taxon>Roseobacteraceae</taxon>
        <taxon>Roseovarius</taxon>
    </lineage>
</organism>
<accession>A0A0L6CR05</accession>
<evidence type="ECO:0000313" key="2">
    <source>
        <dbReference type="Proteomes" id="UP000037046"/>
    </source>
</evidence>
<reference evidence="2" key="1">
    <citation type="submission" date="2015-07" db="EMBL/GenBank/DDBJ databases">
        <title>Draft Genome Sequence of Roseovarius tolerans EL-164, a producer of N-Acylated Alanine Methyl Esters (NAMEs).</title>
        <authorList>
            <person name="Voget S."/>
            <person name="Bruns H."/>
            <person name="Wagner-Doebler I."/>
            <person name="Schulz S."/>
            <person name="Daniel R."/>
        </authorList>
    </citation>
    <scope>NUCLEOTIDE SEQUENCE [LARGE SCALE GENOMIC DNA]</scope>
    <source>
        <strain evidence="2">EL-164</strain>
    </source>
</reference>
<dbReference type="Proteomes" id="UP000037046">
    <property type="component" value="Unassembled WGS sequence"/>
</dbReference>
<keyword evidence="2" id="KW-1185">Reference proteome</keyword>
<dbReference type="PATRIC" id="fig|74031.6.peg.3335"/>
<dbReference type="OrthoDB" id="7746087at2"/>
<gene>
    <name evidence="1" type="ORF">ROTO_32650</name>
</gene>
<dbReference type="RefSeq" id="WP_050664108.1">
    <property type="nucleotide sequence ID" value="NZ_CP118494.1"/>
</dbReference>
<proteinExistence type="predicted"/>
<dbReference type="AlphaFoldDB" id="A0A0L6CR05"/>
<evidence type="ECO:0000313" key="1">
    <source>
        <dbReference type="EMBL" id="KNX40176.1"/>
    </source>
</evidence>
<comment type="caution">
    <text evidence="1">The sequence shown here is derived from an EMBL/GenBank/DDBJ whole genome shotgun (WGS) entry which is preliminary data.</text>
</comment>
<name>A0A0L6CR05_9RHOB</name>
<protein>
    <submittedName>
        <fullName evidence="1">Uncharacterized protein</fullName>
    </submittedName>
</protein>